<keyword evidence="2" id="KW-0812">Transmembrane</keyword>
<proteinExistence type="predicted"/>
<protein>
    <submittedName>
        <fullName evidence="3">Uncharacterized protein</fullName>
    </submittedName>
</protein>
<keyword evidence="4" id="KW-1185">Reference proteome</keyword>
<evidence type="ECO:0000313" key="4">
    <source>
        <dbReference type="Proteomes" id="UP000634229"/>
    </source>
</evidence>
<accession>A0ABS1NCG0</accession>
<dbReference type="Proteomes" id="UP000634229">
    <property type="component" value="Unassembled WGS sequence"/>
</dbReference>
<feature type="region of interest" description="Disordered" evidence="1">
    <location>
        <begin position="222"/>
        <end position="245"/>
    </location>
</feature>
<keyword evidence="2" id="KW-1133">Transmembrane helix</keyword>
<dbReference type="RefSeq" id="WP_201875176.1">
    <property type="nucleotide sequence ID" value="NZ_JAERRF010000007.1"/>
</dbReference>
<reference evidence="3 4" key="1">
    <citation type="submission" date="2021-01" db="EMBL/GenBank/DDBJ databases">
        <title>WGS of actinomycetes isolated from Thailand.</title>
        <authorList>
            <person name="Thawai C."/>
        </authorList>
    </citation>
    <scope>NUCLEOTIDE SEQUENCE [LARGE SCALE GENOMIC DNA]</scope>
    <source>
        <strain evidence="3 4">CA1R205</strain>
    </source>
</reference>
<name>A0ABS1NCG0_9ACTN</name>
<gene>
    <name evidence="3" type="ORF">JK363_13935</name>
</gene>
<feature type="transmembrane region" description="Helical" evidence="2">
    <location>
        <begin position="43"/>
        <end position="62"/>
    </location>
</feature>
<comment type="caution">
    <text evidence="3">The sequence shown here is derived from an EMBL/GenBank/DDBJ whole genome shotgun (WGS) entry which is preliminary data.</text>
</comment>
<evidence type="ECO:0000256" key="1">
    <source>
        <dbReference type="SAM" id="MobiDB-lite"/>
    </source>
</evidence>
<evidence type="ECO:0000313" key="3">
    <source>
        <dbReference type="EMBL" id="MBL1097752.1"/>
    </source>
</evidence>
<keyword evidence="2" id="KW-0472">Membrane</keyword>
<sequence length="245" mass="26232">MNSTDDEQEWRTLLERAVPDLPAPDDRLRQVRWRIRRRRRQRAAACLGALAVAAVATMVSLIRMPAAPDRPTAPRPAVSHDSRTTHYRELSGLTVRLPQGWSARSAEDPSTGEALGFASTQPMAGELTCSKDRPKDSPCAPLAALGRGDALIVFRTGAPADATATDGPRLRRSKTLGSLCRTLGATQQWDVGRPLSPGGGRKPVTVHASVCLRDAPAEVRTAAEEITSSARLGDDSRTAGPSTAR</sequence>
<dbReference type="EMBL" id="JAERRF010000007">
    <property type="protein sequence ID" value="MBL1097752.1"/>
    <property type="molecule type" value="Genomic_DNA"/>
</dbReference>
<organism evidence="3 4">
    <name type="scientific">Streptomyces coffeae</name>
    <dbReference type="NCBI Taxonomy" id="621382"/>
    <lineage>
        <taxon>Bacteria</taxon>
        <taxon>Bacillati</taxon>
        <taxon>Actinomycetota</taxon>
        <taxon>Actinomycetes</taxon>
        <taxon>Kitasatosporales</taxon>
        <taxon>Streptomycetaceae</taxon>
        <taxon>Streptomyces</taxon>
    </lineage>
</organism>
<evidence type="ECO:0000256" key="2">
    <source>
        <dbReference type="SAM" id="Phobius"/>
    </source>
</evidence>